<feature type="domain" description="Porin" evidence="12">
    <location>
        <begin position="17"/>
        <end position="327"/>
    </location>
</feature>
<keyword evidence="6 11" id="KW-0732">Signal</keyword>
<comment type="subcellular location">
    <subcellularLocation>
        <location evidence="1">Cell outer membrane</location>
        <topology evidence="1">Multi-pass membrane protein</topology>
    </subcellularLocation>
</comment>
<dbReference type="InterPro" id="IPR050298">
    <property type="entry name" value="Gram-neg_bact_OMP"/>
</dbReference>
<keyword evidence="7" id="KW-0406">Ion transport</keyword>
<keyword evidence="3" id="KW-0813">Transport</keyword>
<name>A0ABU9S4H5_9BURK</name>
<sequence>MKRFTTLASGAVLSCALLPSAFAQSSVTLYGVLDNGFVYQSSSGGNSAVRAVPGGLFATRYGFKGSEDIGNGLHVNFQLEQAFSGQTGAATDSTKAFNRLAFVGMSGGFGEVRFGLQNSPQYDVLQAAMDPTWVKSIASPMNNFNGLIIRANNAISYYTPTFGGLNAKLMVALRDPATSGNGIGFYNAVIQYINGPLNVAAGYERGDEPAVGAGGSYTLAGGAAAGPGAVFTVFNAGASYAIGANRIWLAYHTENLTNTPKYMQHDVYQISDSYQVSPFTLVSLMYGYLHDRTGKGNNAQQLGLLFEYSLSKATELYTAAGFLQNRNQAQYTLSGTAYSGLTVAPGSDTRGIGVGLVHKF</sequence>
<keyword evidence="4" id="KW-1134">Transmembrane beta strand</keyword>
<accession>A0ABU9S4H5</accession>
<dbReference type="RefSeq" id="WP_406951200.1">
    <property type="nucleotide sequence ID" value="NZ_JAYMRW010000001.1"/>
</dbReference>
<keyword evidence="5" id="KW-0812">Transmembrane</keyword>
<organism evidence="13 14">
    <name type="scientific">Paraburkholderia guartelaensis</name>
    <dbReference type="NCBI Taxonomy" id="2546446"/>
    <lineage>
        <taxon>Bacteria</taxon>
        <taxon>Pseudomonadati</taxon>
        <taxon>Pseudomonadota</taxon>
        <taxon>Betaproteobacteria</taxon>
        <taxon>Burkholderiales</taxon>
        <taxon>Burkholderiaceae</taxon>
        <taxon>Paraburkholderia</taxon>
    </lineage>
</organism>
<keyword evidence="9" id="KW-0472">Membrane</keyword>
<proteinExistence type="predicted"/>
<dbReference type="InterPro" id="IPR002299">
    <property type="entry name" value="Porin_Neis"/>
</dbReference>
<keyword evidence="14" id="KW-1185">Reference proteome</keyword>
<keyword evidence="8" id="KW-0626">Porin</keyword>
<gene>
    <name evidence="13" type="ORF">VSR33_02085</name>
</gene>
<evidence type="ECO:0000313" key="14">
    <source>
        <dbReference type="Proteomes" id="UP001390669"/>
    </source>
</evidence>
<evidence type="ECO:0000256" key="10">
    <source>
        <dbReference type="ARBA" id="ARBA00023237"/>
    </source>
</evidence>
<feature type="signal peptide" evidence="11">
    <location>
        <begin position="1"/>
        <end position="23"/>
    </location>
</feature>
<dbReference type="Pfam" id="PF13609">
    <property type="entry name" value="Porin_4"/>
    <property type="match status" value="1"/>
</dbReference>
<dbReference type="PANTHER" id="PTHR34501:SF9">
    <property type="entry name" value="MAJOR OUTER MEMBRANE PROTEIN P.IA"/>
    <property type="match status" value="1"/>
</dbReference>
<dbReference type="PROSITE" id="PS51257">
    <property type="entry name" value="PROKAR_LIPOPROTEIN"/>
    <property type="match status" value="1"/>
</dbReference>
<evidence type="ECO:0000256" key="1">
    <source>
        <dbReference type="ARBA" id="ARBA00004571"/>
    </source>
</evidence>
<reference evidence="13 14" key="1">
    <citation type="submission" date="2024-01" db="EMBL/GenBank/DDBJ databases">
        <title>The diversity of rhizobia nodulating Mimosa spp. in eleven states of Brazil covering several biomes is determined by host plant, location, and edaphic factors.</title>
        <authorList>
            <person name="Rouws L."/>
            <person name="Barauna A."/>
            <person name="Beukes C."/>
            <person name="De Faria S.M."/>
            <person name="Gross E."/>
            <person name="Dos Reis Junior F.B."/>
            <person name="Simon M."/>
            <person name="Maluk M."/>
            <person name="Odee D.W."/>
            <person name="Kenicer G."/>
            <person name="Young J.P.W."/>
            <person name="Reis V.M."/>
            <person name="Zilli J."/>
            <person name="James E.K."/>
        </authorList>
    </citation>
    <scope>NUCLEOTIDE SEQUENCE [LARGE SCALE GENOMIC DNA]</scope>
    <source>
        <strain evidence="13 14">JPY164</strain>
    </source>
</reference>
<dbReference type="SUPFAM" id="SSF56935">
    <property type="entry name" value="Porins"/>
    <property type="match status" value="1"/>
</dbReference>
<evidence type="ECO:0000256" key="4">
    <source>
        <dbReference type="ARBA" id="ARBA00022452"/>
    </source>
</evidence>
<dbReference type="CDD" id="cd00342">
    <property type="entry name" value="gram_neg_porins"/>
    <property type="match status" value="1"/>
</dbReference>
<dbReference type="InterPro" id="IPR023614">
    <property type="entry name" value="Porin_dom_sf"/>
</dbReference>
<evidence type="ECO:0000256" key="6">
    <source>
        <dbReference type="ARBA" id="ARBA00022729"/>
    </source>
</evidence>
<dbReference type="EMBL" id="JAYMRW010000001">
    <property type="protein sequence ID" value="MEM5446278.1"/>
    <property type="molecule type" value="Genomic_DNA"/>
</dbReference>
<dbReference type="InterPro" id="IPR001702">
    <property type="entry name" value="Porin_Gram-ve"/>
</dbReference>
<protein>
    <submittedName>
        <fullName evidence="13">Porin</fullName>
    </submittedName>
</protein>
<keyword evidence="10" id="KW-0998">Cell outer membrane</keyword>
<evidence type="ECO:0000256" key="11">
    <source>
        <dbReference type="SAM" id="SignalP"/>
    </source>
</evidence>
<comment type="subunit">
    <text evidence="2">Homotrimer.</text>
</comment>
<feature type="chain" id="PRO_5047339263" evidence="11">
    <location>
        <begin position="24"/>
        <end position="360"/>
    </location>
</feature>
<evidence type="ECO:0000256" key="8">
    <source>
        <dbReference type="ARBA" id="ARBA00023114"/>
    </source>
</evidence>
<evidence type="ECO:0000313" key="13">
    <source>
        <dbReference type="EMBL" id="MEM5446278.1"/>
    </source>
</evidence>
<evidence type="ECO:0000256" key="5">
    <source>
        <dbReference type="ARBA" id="ARBA00022692"/>
    </source>
</evidence>
<evidence type="ECO:0000256" key="2">
    <source>
        <dbReference type="ARBA" id="ARBA00011233"/>
    </source>
</evidence>
<evidence type="ECO:0000256" key="7">
    <source>
        <dbReference type="ARBA" id="ARBA00023065"/>
    </source>
</evidence>
<evidence type="ECO:0000256" key="3">
    <source>
        <dbReference type="ARBA" id="ARBA00022448"/>
    </source>
</evidence>
<comment type="caution">
    <text evidence="13">The sequence shown here is derived from an EMBL/GenBank/DDBJ whole genome shotgun (WGS) entry which is preliminary data.</text>
</comment>
<dbReference type="PRINTS" id="PR00184">
    <property type="entry name" value="NEISSPPORIN"/>
</dbReference>
<evidence type="ECO:0000256" key="9">
    <source>
        <dbReference type="ARBA" id="ARBA00023136"/>
    </source>
</evidence>
<dbReference type="Proteomes" id="UP001390669">
    <property type="component" value="Unassembled WGS sequence"/>
</dbReference>
<dbReference type="PANTHER" id="PTHR34501">
    <property type="entry name" value="PROTEIN YDDL-RELATED"/>
    <property type="match status" value="1"/>
</dbReference>
<dbReference type="Gene3D" id="2.40.160.10">
    <property type="entry name" value="Porin"/>
    <property type="match status" value="1"/>
</dbReference>
<evidence type="ECO:0000259" key="12">
    <source>
        <dbReference type="Pfam" id="PF13609"/>
    </source>
</evidence>
<dbReference type="InterPro" id="IPR033900">
    <property type="entry name" value="Gram_neg_porin_domain"/>
</dbReference>
<dbReference type="PRINTS" id="PR00182">
    <property type="entry name" value="ECOLNEIPORIN"/>
</dbReference>